<dbReference type="InterPro" id="IPR020471">
    <property type="entry name" value="AKR"/>
</dbReference>
<dbReference type="AlphaFoldDB" id="A0A2Z4Y791"/>
<dbReference type="InterPro" id="IPR023210">
    <property type="entry name" value="NADP_OxRdtase_dom"/>
</dbReference>
<dbReference type="GO" id="GO:0016491">
    <property type="term" value="F:oxidoreductase activity"/>
    <property type="evidence" value="ECO:0007669"/>
    <property type="project" value="InterPro"/>
</dbReference>
<reference evidence="2 3" key="1">
    <citation type="submission" date="2018-05" db="EMBL/GenBank/DDBJ databases">
        <title>A metagenomic window into the 2 km-deep terrestrial subsurface aquifer revealed taxonomically and functionally diverse microbial community comprising novel uncultured bacterial lineages.</title>
        <authorList>
            <person name="Kadnikov V.V."/>
            <person name="Mardanov A.V."/>
            <person name="Beletsky A.V."/>
            <person name="Banks D."/>
            <person name="Pimenov N.V."/>
            <person name="Frank Y.A."/>
            <person name="Karnachuk O.V."/>
            <person name="Ravin N.V."/>
        </authorList>
    </citation>
    <scope>NUCLEOTIDE SEQUENCE [LARGE SCALE GENOMIC DNA]</scope>
    <source>
        <strain evidence="2">BY</strain>
    </source>
</reference>
<dbReference type="CDD" id="cd19095">
    <property type="entry name" value="AKR_PA4992-like"/>
    <property type="match status" value="1"/>
</dbReference>
<name>A0A2Z4Y791_SUMC1</name>
<dbReference type="SUPFAM" id="SSF51430">
    <property type="entry name" value="NAD(P)-linked oxidoreductase"/>
    <property type="match status" value="1"/>
</dbReference>
<evidence type="ECO:0000313" key="3">
    <source>
        <dbReference type="Proteomes" id="UP000262583"/>
    </source>
</evidence>
<dbReference type="EMBL" id="CP030759">
    <property type="protein sequence ID" value="AXA37107.1"/>
    <property type="molecule type" value="Genomic_DNA"/>
</dbReference>
<dbReference type="InterPro" id="IPR036812">
    <property type="entry name" value="NAD(P)_OxRdtase_dom_sf"/>
</dbReference>
<dbReference type="PRINTS" id="PR00069">
    <property type="entry name" value="ALDKETRDTASE"/>
</dbReference>
<proteinExistence type="predicted"/>
<dbReference type="KEGG" id="schv:BRCON_2330"/>
<dbReference type="InterPro" id="IPR053135">
    <property type="entry name" value="AKR2_Oxidoreductase"/>
</dbReference>
<organism evidence="2 3">
    <name type="scientific">Sumerlaea chitinivorans</name>
    <dbReference type="NCBI Taxonomy" id="2250252"/>
    <lineage>
        <taxon>Bacteria</taxon>
        <taxon>Candidatus Sumerlaeota</taxon>
        <taxon>Candidatus Sumerlaeia</taxon>
        <taxon>Candidatus Sumerlaeales</taxon>
        <taxon>Candidatus Sumerlaeaceae</taxon>
        <taxon>Candidatus Sumerlaea</taxon>
    </lineage>
</organism>
<dbReference type="Pfam" id="PF00248">
    <property type="entry name" value="Aldo_ket_red"/>
    <property type="match status" value="1"/>
</dbReference>
<protein>
    <submittedName>
        <fullName evidence="2">Aldo/keto reductase</fullName>
    </submittedName>
</protein>
<gene>
    <name evidence="2" type="ORF">BRCON_2330</name>
</gene>
<sequence>MIERRKFGATDMEVSILGFGGAEIGYENAPQEDVNKLLNEALDAGLNVIDTAECYPNSEEKIGKAVGHRRKEFYLFTKCGHTDDWKSDWRKESLLASIERSLRRLKTDYVDLVQLHSCDEATLRAGEAIEALEEAKRRGYTRYIGYSGDSTAALYAIECGRFDTLQTSINVADQEALELTLPKARARNMGVIAKRPVANAAWRYGDTPPTEPYHTVYWERLRKLNYPFTQKPLSEAVAIALRFTLSQPGVHTAIVGTKKPGRWLENARALSAGPLPQHEIENIRKRWKEIAQPDWIGQV</sequence>
<feature type="domain" description="NADP-dependent oxidoreductase" evidence="1">
    <location>
        <begin position="17"/>
        <end position="285"/>
    </location>
</feature>
<dbReference type="Proteomes" id="UP000262583">
    <property type="component" value="Chromosome"/>
</dbReference>
<dbReference type="PANTHER" id="PTHR43312:SF1">
    <property type="entry name" value="NADP-DEPENDENT OXIDOREDUCTASE DOMAIN-CONTAINING PROTEIN"/>
    <property type="match status" value="1"/>
</dbReference>
<dbReference type="Gene3D" id="3.20.20.100">
    <property type="entry name" value="NADP-dependent oxidoreductase domain"/>
    <property type="match status" value="1"/>
</dbReference>
<evidence type="ECO:0000259" key="1">
    <source>
        <dbReference type="Pfam" id="PF00248"/>
    </source>
</evidence>
<evidence type="ECO:0000313" key="2">
    <source>
        <dbReference type="EMBL" id="AXA37107.1"/>
    </source>
</evidence>
<accession>A0A2Z4Y791</accession>
<dbReference type="PANTHER" id="PTHR43312">
    <property type="entry name" value="D-THREO-ALDOSE 1-DEHYDROGENASE"/>
    <property type="match status" value="1"/>
</dbReference>